<dbReference type="InterPro" id="IPR002734">
    <property type="entry name" value="RibDG_C"/>
</dbReference>
<proteinExistence type="predicted"/>
<name>A0ABY4C6N8_9BACT</name>
<dbReference type="InterPro" id="IPR024072">
    <property type="entry name" value="DHFR-like_dom_sf"/>
</dbReference>
<evidence type="ECO:0000259" key="1">
    <source>
        <dbReference type="Pfam" id="PF01872"/>
    </source>
</evidence>
<evidence type="ECO:0000313" key="2">
    <source>
        <dbReference type="EMBL" id="UOF00612.1"/>
    </source>
</evidence>
<sequence>MSRLRVESFAISLDGYGAGPNQTLDNPLGLRGETLHNWFFPTLTFNKMIGKPGGTTGIDEKFASRGFNNIGANIMGRNMFGPIRGPWKDEDWKGWWGPNPPYHSPVFVLTHHAREPIVMEGGTTFYFVTDGIESALEKAKKAAGGKDIRLNGGTSVIRQYLSKGLVDYMHLAISPVLLGSGENLFAGLDLLKLGYSVKETVNGENATHVIIEK</sequence>
<reference evidence="2" key="1">
    <citation type="submission" date="2022-03" db="EMBL/GenBank/DDBJ databases">
        <title>Genome Identification and Characterization of new species Bdellovibrio reynosense LBG001 sp. nov. from a Mexico soil sample.</title>
        <authorList>
            <person name="Camilli A."/>
            <person name="Ajao Y."/>
            <person name="Guo X."/>
        </authorList>
    </citation>
    <scope>NUCLEOTIDE SEQUENCE</scope>
    <source>
        <strain evidence="2">LBG001</strain>
    </source>
</reference>
<protein>
    <submittedName>
        <fullName evidence="2">Dihydrofolate reductase family protein</fullName>
    </submittedName>
</protein>
<feature type="domain" description="Bacterial bifunctional deaminase-reductase C-terminal" evidence="1">
    <location>
        <begin position="9"/>
        <end position="194"/>
    </location>
</feature>
<dbReference type="PANTHER" id="PTHR38011:SF12">
    <property type="entry name" value="BIFUNCTIONAL DEAMINASE-REDUCTASE DOMAIN PROTEIN"/>
    <property type="match status" value="1"/>
</dbReference>
<dbReference type="Gene3D" id="3.40.430.10">
    <property type="entry name" value="Dihydrofolate Reductase, subunit A"/>
    <property type="match status" value="1"/>
</dbReference>
<dbReference type="RefSeq" id="WP_243536738.1">
    <property type="nucleotide sequence ID" value="NZ_CP093442.1"/>
</dbReference>
<dbReference type="SUPFAM" id="SSF53597">
    <property type="entry name" value="Dihydrofolate reductase-like"/>
    <property type="match status" value="1"/>
</dbReference>
<dbReference type="Proteomes" id="UP000830116">
    <property type="component" value="Chromosome"/>
</dbReference>
<dbReference type="InterPro" id="IPR050765">
    <property type="entry name" value="Riboflavin_Biosynth_HTPR"/>
</dbReference>
<dbReference type="Pfam" id="PF01872">
    <property type="entry name" value="RibD_C"/>
    <property type="match status" value="1"/>
</dbReference>
<gene>
    <name evidence="2" type="ORF">MNR06_12985</name>
</gene>
<keyword evidence="3" id="KW-1185">Reference proteome</keyword>
<evidence type="ECO:0000313" key="3">
    <source>
        <dbReference type="Proteomes" id="UP000830116"/>
    </source>
</evidence>
<dbReference type="EMBL" id="CP093442">
    <property type="protein sequence ID" value="UOF00612.1"/>
    <property type="molecule type" value="Genomic_DNA"/>
</dbReference>
<dbReference type="PANTHER" id="PTHR38011">
    <property type="entry name" value="DIHYDROFOLATE REDUCTASE FAMILY PROTEIN (AFU_ORTHOLOGUE AFUA_8G06820)"/>
    <property type="match status" value="1"/>
</dbReference>
<accession>A0ABY4C6N8</accession>
<organism evidence="2 3">
    <name type="scientific">Bdellovibrio reynosensis</name>
    <dbReference type="NCBI Taxonomy" id="2835041"/>
    <lineage>
        <taxon>Bacteria</taxon>
        <taxon>Pseudomonadati</taxon>
        <taxon>Bdellovibrionota</taxon>
        <taxon>Bdellovibrionia</taxon>
        <taxon>Bdellovibrionales</taxon>
        <taxon>Pseudobdellovibrionaceae</taxon>
        <taxon>Bdellovibrio</taxon>
    </lineage>
</organism>